<evidence type="ECO:0000313" key="3">
    <source>
        <dbReference type="EMBL" id="EPQ58358.1"/>
    </source>
</evidence>
<dbReference type="InterPro" id="IPR036409">
    <property type="entry name" value="Aldolase_II/adducin_N_sf"/>
</dbReference>
<dbReference type="GeneID" id="19298636"/>
<dbReference type="OMA" id="EAVFWFV"/>
<dbReference type="KEGG" id="gtr:GLOTRDRAFT_104268"/>
<name>S7QGM8_GLOTA</name>
<evidence type="ECO:0000256" key="1">
    <source>
        <dbReference type="SAM" id="MobiDB-lite"/>
    </source>
</evidence>
<dbReference type="EMBL" id="KB469298">
    <property type="protein sequence ID" value="EPQ58358.1"/>
    <property type="molecule type" value="Genomic_DNA"/>
</dbReference>
<dbReference type="Gene3D" id="3.40.225.10">
    <property type="entry name" value="Class II aldolase/adducin N-terminal domain"/>
    <property type="match status" value="1"/>
</dbReference>
<organism evidence="3 4">
    <name type="scientific">Gloeophyllum trabeum (strain ATCC 11539 / FP-39264 / Madison 617)</name>
    <name type="common">Brown rot fungus</name>
    <dbReference type="NCBI Taxonomy" id="670483"/>
    <lineage>
        <taxon>Eukaryota</taxon>
        <taxon>Fungi</taxon>
        <taxon>Dikarya</taxon>
        <taxon>Basidiomycota</taxon>
        <taxon>Agaricomycotina</taxon>
        <taxon>Agaricomycetes</taxon>
        <taxon>Gloeophyllales</taxon>
        <taxon>Gloeophyllaceae</taxon>
        <taxon>Gloeophyllum</taxon>
    </lineage>
</organism>
<dbReference type="SMART" id="SM01007">
    <property type="entry name" value="Aldolase_II"/>
    <property type="match status" value="1"/>
</dbReference>
<keyword evidence="4" id="KW-1185">Reference proteome</keyword>
<dbReference type="InterPro" id="IPR051017">
    <property type="entry name" value="Aldolase-II_Adducin_sf"/>
</dbReference>
<dbReference type="AlphaFoldDB" id="S7QGM8"/>
<dbReference type="STRING" id="670483.S7QGM8"/>
<evidence type="ECO:0000313" key="4">
    <source>
        <dbReference type="Proteomes" id="UP000030669"/>
    </source>
</evidence>
<dbReference type="FunFam" id="3.40.225.10:FF:000009">
    <property type="entry name" value="Class II aldolase/adducin N-terminal"/>
    <property type="match status" value="1"/>
</dbReference>
<accession>S7QGM8</accession>
<dbReference type="eggNOG" id="KOG3699">
    <property type="taxonomic scope" value="Eukaryota"/>
</dbReference>
<dbReference type="GO" id="GO:0005856">
    <property type="term" value="C:cytoskeleton"/>
    <property type="evidence" value="ECO:0007669"/>
    <property type="project" value="TreeGrafter"/>
</dbReference>
<dbReference type="RefSeq" id="XP_007863557.1">
    <property type="nucleotide sequence ID" value="XM_007865366.1"/>
</dbReference>
<dbReference type="PANTHER" id="PTHR10672">
    <property type="entry name" value="ADDUCIN"/>
    <property type="match status" value="1"/>
</dbReference>
<dbReference type="HOGENOM" id="CLU_006033_1_2_1"/>
<dbReference type="InterPro" id="IPR001303">
    <property type="entry name" value="Aldolase_II/adducin_N"/>
</dbReference>
<feature type="compositionally biased region" description="Polar residues" evidence="1">
    <location>
        <begin position="1"/>
        <end position="13"/>
    </location>
</feature>
<dbReference type="SUPFAM" id="SSF53639">
    <property type="entry name" value="AraD/HMP-PK domain-like"/>
    <property type="match status" value="1"/>
</dbReference>
<proteinExistence type="predicted"/>
<dbReference type="Pfam" id="PF00596">
    <property type="entry name" value="Aldolase_II"/>
    <property type="match status" value="1"/>
</dbReference>
<dbReference type="GO" id="GO:0051015">
    <property type="term" value="F:actin filament binding"/>
    <property type="evidence" value="ECO:0007669"/>
    <property type="project" value="TreeGrafter"/>
</dbReference>
<reference evidence="3 4" key="1">
    <citation type="journal article" date="2012" name="Science">
        <title>The Paleozoic origin of enzymatic lignin decomposition reconstructed from 31 fungal genomes.</title>
        <authorList>
            <person name="Floudas D."/>
            <person name="Binder M."/>
            <person name="Riley R."/>
            <person name="Barry K."/>
            <person name="Blanchette R.A."/>
            <person name="Henrissat B."/>
            <person name="Martinez A.T."/>
            <person name="Otillar R."/>
            <person name="Spatafora J.W."/>
            <person name="Yadav J.S."/>
            <person name="Aerts A."/>
            <person name="Benoit I."/>
            <person name="Boyd A."/>
            <person name="Carlson A."/>
            <person name="Copeland A."/>
            <person name="Coutinho P.M."/>
            <person name="de Vries R.P."/>
            <person name="Ferreira P."/>
            <person name="Findley K."/>
            <person name="Foster B."/>
            <person name="Gaskell J."/>
            <person name="Glotzer D."/>
            <person name="Gorecki P."/>
            <person name="Heitman J."/>
            <person name="Hesse C."/>
            <person name="Hori C."/>
            <person name="Igarashi K."/>
            <person name="Jurgens J.A."/>
            <person name="Kallen N."/>
            <person name="Kersten P."/>
            <person name="Kohler A."/>
            <person name="Kuees U."/>
            <person name="Kumar T.K.A."/>
            <person name="Kuo A."/>
            <person name="LaButti K."/>
            <person name="Larrondo L.F."/>
            <person name="Lindquist E."/>
            <person name="Ling A."/>
            <person name="Lombard V."/>
            <person name="Lucas S."/>
            <person name="Lundell T."/>
            <person name="Martin R."/>
            <person name="McLaughlin D.J."/>
            <person name="Morgenstern I."/>
            <person name="Morin E."/>
            <person name="Murat C."/>
            <person name="Nagy L.G."/>
            <person name="Nolan M."/>
            <person name="Ohm R.A."/>
            <person name="Patyshakuliyeva A."/>
            <person name="Rokas A."/>
            <person name="Ruiz-Duenas F.J."/>
            <person name="Sabat G."/>
            <person name="Salamov A."/>
            <person name="Samejima M."/>
            <person name="Schmutz J."/>
            <person name="Slot J.C."/>
            <person name="St John F."/>
            <person name="Stenlid J."/>
            <person name="Sun H."/>
            <person name="Sun S."/>
            <person name="Syed K."/>
            <person name="Tsang A."/>
            <person name="Wiebenga A."/>
            <person name="Young D."/>
            <person name="Pisabarro A."/>
            <person name="Eastwood D.C."/>
            <person name="Martin F."/>
            <person name="Cullen D."/>
            <person name="Grigoriev I.V."/>
            <person name="Hibbett D.S."/>
        </authorList>
    </citation>
    <scope>NUCLEOTIDE SEQUENCE [LARGE SCALE GENOMIC DNA]</scope>
    <source>
        <strain evidence="3 4">ATCC 11539</strain>
    </source>
</reference>
<dbReference type="OrthoDB" id="3238794at2759"/>
<dbReference type="Proteomes" id="UP000030669">
    <property type="component" value="Unassembled WGS sequence"/>
</dbReference>
<sequence>MTATSAQQDSGGLSKSAWPKPPAFSSKVDEREFLKFRLAQAFRIFGKQGYDEGIAGHITVRDPIKPDCFWVNPYGVHFKQIQPSDLLLVDHDGNVLDESGPNRILNEAAFMIHSAIHRRPDVMCAAHTHSIYGRAYCALGKELDIITQDSCAFYNDHAVYTQFNGLVLDKEEGAHIATALGNKKNHGLLVATDSIEATVSFYMSLERCCQVQLLADAAAAGRGQDTLKIPEEQAYDTWKKTGNGRVGWFAAQPEFALLEATEGVKFKFQAKVE</sequence>
<feature type="domain" description="Class II aldolase/adducin N-terminal" evidence="2">
    <location>
        <begin position="36"/>
        <end position="213"/>
    </location>
</feature>
<dbReference type="NCBIfam" id="NF004855">
    <property type="entry name" value="PRK06208.1"/>
    <property type="match status" value="1"/>
</dbReference>
<gene>
    <name evidence="3" type="ORF">GLOTRDRAFT_104268</name>
</gene>
<protein>
    <submittedName>
        <fullName evidence="3">Arad-like aldolase/epimerase</fullName>
    </submittedName>
</protein>
<dbReference type="PANTHER" id="PTHR10672:SF41">
    <property type="entry name" value="CLASS II ALDOLASE_ADDUCIN DOMAIN PROTEIN (AFU_ORTHOLOGUE AFUA_3G01330)"/>
    <property type="match status" value="1"/>
</dbReference>
<feature type="region of interest" description="Disordered" evidence="1">
    <location>
        <begin position="1"/>
        <end position="24"/>
    </location>
</feature>
<evidence type="ECO:0000259" key="2">
    <source>
        <dbReference type="SMART" id="SM01007"/>
    </source>
</evidence>